<dbReference type="Pfam" id="PF00089">
    <property type="entry name" value="Trypsin"/>
    <property type="match status" value="2"/>
</dbReference>
<dbReference type="InterPro" id="IPR001254">
    <property type="entry name" value="Trypsin_dom"/>
</dbReference>
<dbReference type="Proteomes" id="UP001161391">
    <property type="component" value="Unassembled WGS sequence"/>
</dbReference>
<dbReference type="EMBL" id="BSNK01000001">
    <property type="protein sequence ID" value="GLQ22406.1"/>
    <property type="molecule type" value="Genomic_DNA"/>
</dbReference>
<proteinExistence type="predicted"/>
<dbReference type="InterPro" id="IPR009003">
    <property type="entry name" value="Peptidase_S1_PA"/>
</dbReference>
<reference evidence="3" key="1">
    <citation type="journal article" date="2014" name="Int. J. Syst. Evol. Microbiol.">
        <title>Complete genome of a new Firmicutes species belonging to the dominant human colonic microbiota ('Ruminococcus bicirculans') reveals two chromosomes and a selective capacity to utilize plant glucans.</title>
        <authorList>
            <consortium name="NISC Comparative Sequencing Program"/>
            <person name="Wegmann U."/>
            <person name="Louis P."/>
            <person name="Goesmann A."/>
            <person name="Henrissat B."/>
            <person name="Duncan S.H."/>
            <person name="Flint H.J."/>
        </authorList>
    </citation>
    <scope>NUCLEOTIDE SEQUENCE</scope>
    <source>
        <strain evidence="3">NBRC 108219</strain>
    </source>
</reference>
<dbReference type="SMART" id="SM00320">
    <property type="entry name" value="WD40"/>
    <property type="match status" value="3"/>
</dbReference>
<evidence type="ECO:0000313" key="4">
    <source>
        <dbReference type="Proteomes" id="UP001161391"/>
    </source>
</evidence>
<dbReference type="InterPro" id="IPR036322">
    <property type="entry name" value="WD40_repeat_dom_sf"/>
</dbReference>
<evidence type="ECO:0000259" key="2">
    <source>
        <dbReference type="PROSITE" id="PS50240"/>
    </source>
</evidence>
<dbReference type="Gene3D" id="2.40.10.10">
    <property type="entry name" value="Trypsin-like serine proteases"/>
    <property type="match status" value="2"/>
</dbReference>
<reference evidence="3" key="2">
    <citation type="submission" date="2023-01" db="EMBL/GenBank/DDBJ databases">
        <title>Draft genome sequence of Algimonas ampicilliniresistens strain NBRC 108219.</title>
        <authorList>
            <person name="Sun Q."/>
            <person name="Mori K."/>
        </authorList>
    </citation>
    <scope>NUCLEOTIDE SEQUENCE</scope>
    <source>
        <strain evidence="3">NBRC 108219</strain>
    </source>
</reference>
<dbReference type="PRINTS" id="PR00722">
    <property type="entry name" value="CHYMOTRYPSIN"/>
</dbReference>
<dbReference type="InterPro" id="IPR051487">
    <property type="entry name" value="Ser/Thr_Proteases_Immune/Dev"/>
</dbReference>
<comment type="caution">
    <text evidence="3">The sequence shown here is derived from an EMBL/GenBank/DDBJ whole genome shotgun (WGS) entry which is preliminary data.</text>
</comment>
<feature type="domain" description="Peptidase S1" evidence="2">
    <location>
        <begin position="126"/>
        <end position="804"/>
    </location>
</feature>
<dbReference type="Gene3D" id="2.130.10.10">
    <property type="entry name" value="YVTN repeat-like/Quinoprotein amine dehydrogenase"/>
    <property type="match status" value="1"/>
</dbReference>
<name>A0ABQ5V4E7_9PROT</name>
<dbReference type="RefSeq" id="WP_284386745.1">
    <property type="nucleotide sequence ID" value="NZ_BSNK01000001.1"/>
</dbReference>
<dbReference type="PANTHER" id="PTHR24256">
    <property type="entry name" value="TRYPTASE-RELATED"/>
    <property type="match status" value="1"/>
</dbReference>
<dbReference type="PROSITE" id="PS50240">
    <property type="entry name" value="TRYPSIN_DOM"/>
    <property type="match status" value="1"/>
</dbReference>
<dbReference type="SMART" id="SM00020">
    <property type="entry name" value="Tryp_SPc"/>
    <property type="match status" value="1"/>
</dbReference>
<evidence type="ECO:0000256" key="1">
    <source>
        <dbReference type="ARBA" id="ARBA00023157"/>
    </source>
</evidence>
<dbReference type="SUPFAM" id="SSF50978">
    <property type="entry name" value="WD40 repeat-like"/>
    <property type="match status" value="1"/>
</dbReference>
<dbReference type="InterPro" id="IPR001314">
    <property type="entry name" value="Peptidase_S1A"/>
</dbReference>
<gene>
    <name evidence="3" type="ORF">GCM10007853_02800</name>
</gene>
<dbReference type="InterPro" id="IPR001680">
    <property type="entry name" value="WD40_rpt"/>
</dbReference>
<keyword evidence="1" id="KW-1015">Disulfide bond</keyword>
<protein>
    <recommendedName>
        <fullName evidence="2">Peptidase S1 domain-containing protein</fullName>
    </recommendedName>
</protein>
<organism evidence="3 4">
    <name type="scientific">Algimonas ampicilliniresistens</name>
    <dbReference type="NCBI Taxonomy" id="1298735"/>
    <lineage>
        <taxon>Bacteria</taxon>
        <taxon>Pseudomonadati</taxon>
        <taxon>Pseudomonadota</taxon>
        <taxon>Alphaproteobacteria</taxon>
        <taxon>Maricaulales</taxon>
        <taxon>Robiginitomaculaceae</taxon>
        <taxon>Algimonas</taxon>
    </lineage>
</organism>
<evidence type="ECO:0000313" key="3">
    <source>
        <dbReference type="EMBL" id="GLQ22406.1"/>
    </source>
</evidence>
<dbReference type="SUPFAM" id="SSF50494">
    <property type="entry name" value="Trypsin-like serine proteases"/>
    <property type="match status" value="2"/>
</dbReference>
<dbReference type="InterPro" id="IPR018114">
    <property type="entry name" value="TRYPSIN_HIS"/>
</dbReference>
<dbReference type="InterPro" id="IPR015943">
    <property type="entry name" value="WD40/YVTN_repeat-like_dom_sf"/>
</dbReference>
<accession>A0ABQ5V4E7</accession>
<dbReference type="InterPro" id="IPR043504">
    <property type="entry name" value="Peptidase_S1_PA_chymotrypsin"/>
</dbReference>
<sequence length="829" mass="90893">MHYFRVPTVFNIFTAQKKSRPPGKTGRMAAVTVVTVAISLVGPISAFAQDQGNLPSAIRAALESREDITPIADPAFRTQARADRDAEFQQRQFEAREALKAQAIEDGKCDNPNPSEEEYDSYYHDICFGRSSEYSFNAVEIPRHAAPFQVQLVFSNLITGTREFSQQLSHLDLWEKRHICGGSLIARDWVLTAAHCFQTDDPAHYGLRLDVGNIASDNAPVIPIKRMILHEDYSTRTSVNDIALLQLDLSGVEFDLSAPFGSRTPSGWRDTNGLPLKDASIHDGSTLRLLRTDGSVEFIDIKTGARSLVAADSKIEDSLSAWSGPGWLILPKQNSARLIRRANAPNLDVTHSGPVIAADFDAQAGMLVIADGSGKIAAHQINTRSQPIQFKVGFHPAKIKIINRKEVLITGKNGRQERWNIKRRQRDLALSAPPLSNRNQRILRTAPNGTEMMVSPTSIRTVFRNSGATLIEEAGRLSVQQLGDTSPRDAGLTELDRPKLALDEKGRRLIALGSDGRGEIRDVRRQRVGKTFKTKPGFYDSEVQLIDEDRAFLIWNSDGISEIRNAKSGALKHTLNHSLPISGVQTTPSERIVVTTDFGTAEVWDVETGNPLARVYHGEKVDGADLQGDRLLTWSGDGRIRLWSVPGGKSIYHHLLGLDSDISSALNSDSLSLARIGVINLSSYKPEDPDFPTQVAAFGWGKIQSMTDAPTSARLRTLSLYPTSWEDCIARSAVLQSGAIDPKAFCTFAPSRKTCRGDSGGPVIDQYELVGIVSRGSGVCRDDGEPSTFVAVAHYRDWIRKHVCPNGTIIIGSGQAGNNVPSLCFSNEF</sequence>
<keyword evidence="4" id="KW-1185">Reference proteome</keyword>
<dbReference type="PROSITE" id="PS00134">
    <property type="entry name" value="TRYPSIN_HIS"/>
    <property type="match status" value="1"/>
</dbReference>